<dbReference type="EMBL" id="JARPOI010000006">
    <property type="protein sequence ID" value="KAJ9178904.1"/>
    <property type="molecule type" value="Genomic_DNA"/>
</dbReference>
<gene>
    <name evidence="4" type="ORF">P3X46_010750</name>
</gene>
<dbReference type="PANTHER" id="PTHR31150">
    <property type="entry name" value="EXPRESSED PROTEIN"/>
    <property type="match status" value="1"/>
</dbReference>
<dbReference type="InterPro" id="IPR001841">
    <property type="entry name" value="Znf_RING"/>
</dbReference>
<keyword evidence="1" id="KW-0862">Zinc</keyword>
<dbReference type="Proteomes" id="UP001174677">
    <property type="component" value="Chromosome 6"/>
</dbReference>
<accession>A0ABQ9MF13</accession>
<evidence type="ECO:0000256" key="1">
    <source>
        <dbReference type="PROSITE-ProRule" id="PRU00175"/>
    </source>
</evidence>
<protein>
    <recommendedName>
        <fullName evidence="3">RING-type domain-containing protein</fullName>
    </recommendedName>
</protein>
<keyword evidence="5" id="KW-1185">Reference proteome</keyword>
<feature type="compositionally biased region" description="Low complexity" evidence="2">
    <location>
        <begin position="646"/>
        <end position="656"/>
    </location>
</feature>
<organism evidence="4 5">
    <name type="scientific">Hevea brasiliensis</name>
    <name type="common">Para rubber tree</name>
    <name type="synonym">Siphonia brasiliensis</name>
    <dbReference type="NCBI Taxonomy" id="3981"/>
    <lineage>
        <taxon>Eukaryota</taxon>
        <taxon>Viridiplantae</taxon>
        <taxon>Streptophyta</taxon>
        <taxon>Embryophyta</taxon>
        <taxon>Tracheophyta</taxon>
        <taxon>Spermatophyta</taxon>
        <taxon>Magnoliopsida</taxon>
        <taxon>eudicotyledons</taxon>
        <taxon>Gunneridae</taxon>
        <taxon>Pentapetalae</taxon>
        <taxon>rosids</taxon>
        <taxon>fabids</taxon>
        <taxon>Malpighiales</taxon>
        <taxon>Euphorbiaceae</taxon>
        <taxon>Crotonoideae</taxon>
        <taxon>Micrandreae</taxon>
        <taxon>Hevea</taxon>
    </lineage>
</organism>
<dbReference type="Gene3D" id="3.30.40.10">
    <property type="entry name" value="Zinc/RING finger domain, C3HC4 (zinc finger)"/>
    <property type="match status" value="1"/>
</dbReference>
<evidence type="ECO:0000313" key="4">
    <source>
        <dbReference type="EMBL" id="KAJ9178904.1"/>
    </source>
</evidence>
<dbReference type="SUPFAM" id="SSF57850">
    <property type="entry name" value="RING/U-box"/>
    <property type="match status" value="1"/>
</dbReference>
<feature type="compositionally biased region" description="Basic and acidic residues" evidence="2">
    <location>
        <begin position="1"/>
        <end position="10"/>
    </location>
</feature>
<dbReference type="SMART" id="SM00184">
    <property type="entry name" value="RING"/>
    <property type="match status" value="1"/>
</dbReference>
<comment type="caution">
    <text evidence="4">The sequence shown here is derived from an EMBL/GenBank/DDBJ whole genome shotgun (WGS) entry which is preliminary data.</text>
</comment>
<feature type="region of interest" description="Disordered" evidence="2">
    <location>
        <begin position="640"/>
        <end position="678"/>
    </location>
</feature>
<feature type="region of interest" description="Disordered" evidence="2">
    <location>
        <begin position="1"/>
        <end position="34"/>
    </location>
</feature>
<keyword evidence="1" id="KW-0863">Zinc-finger</keyword>
<keyword evidence="1" id="KW-0479">Metal-binding</keyword>
<sequence>MASEKPKQGDKLPMSASFPQSDKELEPFDLQGGSDDLRGIFDDTAQSAPFFPTVDVHGMPQSYAQEMFPVIKDDISQCNVFHNPVTGPGYLYEPVSGFSDLVGNLNEFGQYDALVNSVATANIHATDLDNPQIERNTVTTGIDVGGGLQMSKAGREANDSDICRPWLIENQITHAHTAPVSGLNPSSGQMGINISQMYRSGREANSNNIHMPWVFGNPVILPGSTHVLGHNPPINGELRMNNSFVAGVAQSNHPEMLDGNFLTLGYGSNLETRSKYNVSSKDNNQSNKNIVLPMLNTYSGQNVARSSSKSSSNVADGFSSFQKYDGGFARLVPNESESISIGHAQHNDALSGLGQNASGVSHQVWNANEFSSLVQNVAGFSHQAQNIDRSSGLIQNVGGLSKPSRDESVGTLLPLVDRQNYNQIPSSWNLGFGEKMKERFANISPYTSFQGLPTESSIPNNSNQVGLPDAAWFGANGLSPSSSLVRSAIQPASNQLRSSLVGAVRNFSPEPSMVLPFTGVTRSIDWQGQSGLLAGKLGQSQASVPMQPSRSLSVLAHSTGEEFPAVNRPIRSCVPSGRFLKRGSSICPPNAPQPWCKRSRSIRPASHLSAPTLLQTGPPHAPLTSVDSLSPLVPRSFPSRPPTAYTSRLSSLPRTSSPHHIKWQGRQGDVKTPQPSGNQCHICKRDLSFTPEGPIYQPEKPITAAVLPCGHHFHDSCLQRITPQDQAQDPPCIPCAMGEKDYFDSISQD</sequence>
<evidence type="ECO:0000256" key="2">
    <source>
        <dbReference type="SAM" id="MobiDB-lite"/>
    </source>
</evidence>
<dbReference type="PANTHER" id="PTHR31150:SF19">
    <property type="entry name" value="RING-TYPE DOMAIN-CONTAINING PROTEIN"/>
    <property type="match status" value="1"/>
</dbReference>
<evidence type="ECO:0000259" key="3">
    <source>
        <dbReference type="PROSITE" id="PS50089"/>
    </source>
</evidence>
<evidence type="ECO:0000313" key="5">
    <source>
        <dbReference type="Proteomes" id="UP001174677"/>
    </source>
</evidence>
<dbReference type="InterPro" id="IPR013083">
    <property type="entry name" value="Znf_RING/FYVE/PHD"/>
</dbReference>
<feature type="domain" description="RING-type" evidence="3">
    <location>
        <begin position="680"/>
        <end position="735"/>
    </location>
</feature>
<dbReference type="PROSITE" id="PS50089">
    <property type="entry name" value="ZF_RING_2"/>
    <property type="match status" value="1"/>
</dbReference>
<proteinExistence type="predicted"/>
<name>A0ABQ9MF13_HEVBR</name>
<reference evidence="4" key="1">
    <citation type="journal article" date="2023" name="Plant Biotechnol. J.">
        <title>Chromosome-level wild Hevea brasiliensis genome provides new tools for genomic-assisted breeding and valuable loci to elevate rubber yield.</title>
        <authorList>
            <person name="Cheng H."/>
            <person name="Song X."/>
            <person name="Hu Y."/>
            <person name="Wu T."/>
            <person name="Yang Q."/>
            <person name="An Z."/>
            <person name="Feng S."/>
            <person name="Deng Z."/>
            <person name="Wu W."/>
            <person name="Zeng X."/>
            <person name="Tu M."/>
            <person name="Wang X."/>
            <person name="Huang H."/>
        </authorList>
    </citation>
    <scope>NUCLEOTIDE SEQUENCE</scope>
    <source>
        <strain evidence="4">MT/VB/25A 57/8</strain>
    </source>
</reference>